<comment type="caution">
    <text evidence="2">The sequence shown here is derived from an EMBL/GenBank/DDBJ whole genome shotgun (WGS) entry which is preliminary data.</text>
</comment>
<dbReference type="NCBIfam" id="NF033537">
    <property type="entry name" value="lasso_biosyn_B2"/>
    <property type="match status" value="1"/>
</dbReference>
<evidence type="ECO:0000259" key="1">
    <source>
        <dbReference type="Pfam" id="PF13471"/>
    </source>
</evidence>
<name>A0ABV7XK18_9GAMM</name>
<gene>
    <name evidence="2" type="ORF">ACFONC_10175</name>
</gene>
<dbReference type="InterPro" id="IPR053521">
    <property type="entry name" value="McjB-like"/>
</dbReference>
<dbReference type="Proteomes" id="UP001595705">
    <property type="component" value="Unassembled WGS sequence"/>
</dbReference>
<dbReference type="EMBL" id="JBHRYA010000007">
    <property type="protein sequence ID" value="MFC3716520.1"/>
    <property type="molecule type" value="Genomic_DNA"/>
</dbReference>
<keyword evidence="3" id="KW-1185">Reference proteome</keyword>
<accession>A0ABV7XK18</accession>
<proteinExistence type="predicted"/>
<organism evidence="2 3">
    <name type="scientific">Luteimonas soli</name>
    <dbReference type="NCBI Taxonomy" id="1648966"/>
    <lineage>
        <taxon>Bacteria</taxon>
        <taxon>Pseudomonadati</taxon>
        <taxon>Pseudomonadota</taxon>
        <taxon>Gammaproteobacteria</taxon>
        <taxon>Lysobacterales</taxon>
        <taxon>Lysobacteraceae</taxon>
        <taxon>Luteimonas</taxon>
    </lineage>
</organism>
<sequence>MRYRLPDDLSFCRVDDRLVFLDVLHDRYFLLPASQEQAFVAWLDHPESAGTDIALLLANKVLTEAPPSPGTMQTEPVCKPERSVAERFPAAGAVQPAALLEVLSIVVLTRWQLKHRTLKQVLGSMTRNRCASPAPQLRDCDGVSDTISFDAAGVFAQARRYVPVEPTCLLDSIALARFLSRRHQPGSLVFGVTGAPFSAHCWIQVGTTVLNDTVGNVGAYTPIREVRWPAGTLR</sequence>
<reference evidence="3" key="1">
    <citation type="journal article" date="2019" name="Int. J. Syst. Evol. Microbiol.">
        <title>The Global Catalogue of Microorganisms (GCM) 10K type strain sequencing project: providing services to taxonomists for standard genome sequencing and annotation.</title>
        <authorList>
            <consortium name="The Broad Institute Genomics Platform"/>
            <consortium name="The Broad Institute Genome Sequencing Center for Infectious Disease"/>
            <person name="Wu L."/>
            <person name="Ma J."/>
        </authorList>
    </citation>
    <scope>NUCLEOTIDE SEQUENCE [LARGE SCALE GENOMIC DNA]</scope>
    <source>
        <strain evidence="3">KCTC 42441</strain>
    </source>
</reference>
<evidence type="ECO:0000313" key="3">
    <source>
        <dbReference type="Proteomes" id="UP001595705"/>
    </source>
</evidence>
<protein>
    <submittedName>
        <fullName evidence="2">Lasso peptide biosynthesis B2 protein</fullName>
    </submittedName>
</protein>
<dbReference type="RefSeq" id="WP_386743742.1">
    <property type="nucleotide sequence ID" value="NZ_JBHRYA010000007.1"/>
</dbReference>
<dbReference type="InterPro" id="IPR032708">
    <property type="entry name" value="McjB_C"/>
</dbReference>
<evidence type="ECO:0000313" key="2">
    <source>
        <dbReference type="EMBL" id="MFC3716520.1"/>
    </source>
</evidence>
<dbReference type="Pfam" id="PF13471">
    <property type="entry name" value="Transglut_core3"/>
    <property type="match status" value="1"/>
</dbReference>
<feature type="domain" description="Microcin J25-processing protein McjB C-terminal" evidence="1">
    <location>
        <begin position="106"/>
        <end position="224"/>
    </location>
</feature>